<dbReference type="PANTHER" id="PTHR45295">
    <property type="entry name" value="CHAPERONE PROTEIN DNAJ C76, CHLOROPLASTIC"/>
    <property type="match status" value="1"/>
</dbReference>
<dbReference type="PANTHER" id="PTHR45295:SF1">
    <property type="entry name" value="CHAPERONE PROTEIN DNAJ C76, CHLOROPLASTIC"/>
    <property type="match status" value="1"/>
</dbReference>
<comment type="caution">
    <text evidence="2">The sequence shown here is derived from an EMBL/GenBank/DDBJ whole genome shotgun (WGS) entry which is preliminary data.</text>
</comment>
<dbReference type="Pfam" id="PF13370">
    <property type="entry name" value="Fer4_13"/>
    <property type="match status" value="1"/>
</dbReference>
<evidence type="ECO:0000313" key="3">
    <source>
        <dbReference type="Proteomes" id="UP000198406"/>
    </source>
</evidence>
<gene>
    <name evidence="2" type="ORF">FisN_13Lh194</name>
</gene>
<feature type="chain" id="PRO_5013210156" evidence="1">
    <location>
        <begin position="29"/>
        <end position="375"/>
    </location>
</feature>
<name>A0A1Z5KLU1_FISSO</name>
<dbReference type="SUPFAM" id="SSF54862">
    <property type="entry name" value="4Fe-4S ferredoxins"/>
    <property type="match status" value="1"/>
</dbReference>
<keyword evidence="1" id="KW-0732">Signal</keyword>
<dbReference type="AlphaFoldDB" id="A0A1Z5KLU1"/>
<dbReference type="EMBL" id="BDSP01000253">
    <property type="protein sequence ID" value="GAX27249.1"/>
    <property type="molecule type" value="Genomic_DNA"/>
</dbReference>
<dbReference type="Gene3D" id="3.30.70.20">
    <property type="match status" value="1"/>
</dbReference>
<organism evidence="2 3">
    <name type="scientific">Fistulifera solaris</name>
    <name type="common">Oleaginous diatom</name>
    <dbReference type="NCBI Taxonomy" id="1519565"/>
    <lineage>
        <taxon>Eukaryota</taxon>
        <taxon>Sar</taxon>
        <taxon>Stramenopiles</taxon>
        <taxon>Ochrophyta</taxon>
        <taxon>Bacillariophyta</taxon>
        <taxon>Bacillariophyceae</taxon>
        <taxon>Bacillariophycidae</taxon>
        <taxon>Naviculales</taxon>
        <taxon>Naviculaceae</taxon>
        <taxon>Fistulifera</taxon>
    </lineage>
</organism>
<evidence type="ECO:0000256" key="1">
    <source>
        <dbReference type="SAM" id="SignalP"/>
    </source>
</evidence>
<sequence>MHLKTRRSLASSKWIILTSLPLFSVADAWQTISKPEHLVRGRALQSSEWKSDDISPNGWQSSLDGSTVDWQDTLKQKEDGSFWSSFESSTDGDNQLATKNNQVLTEDLEAEAWLDTLASISAEEVQFNMKEADRANTARQMEEWGFDKEIIAAALDISTDTLLEQDEVQGMNVYRQESYLEDVDLATVESHTRVEIDDETGEPVRLQMVYVDEHTCIGCTNCAMIAQSTFYMNPEHGRARVFQQWGDDDETIQIAIETCPVDCIHYVPYEELVKLEIERRDMNINFKARLVSQAENGNSLSHRVGGANRFTAPQKISGNSAPRCNNCPSRGCKNCPMFGVGKNPEYEKREKARKERLARKRLLEQRESAEKKAEL</sequence>
<dbReference type="InParanoid" id="A0A1Z5KLU1"/>
<protein>
    <submittedName>
        <fullName evidence="2">Ferredoxin</fullName>
    </submittedName>
</protein>
<dbReference type="OrthoDB" id="376357at2759"/>
<dbReference type="Proteomes" id="UP000198406">
    <property type="component" value="Unassembled WGS sequence"/>
</dbReference>
<proteinExistence type="predicted"/>
<reference evidence="2 3" key="1">
    <citation type="journal article" date="2015" name="Plant Cell">
        <title>Oil accumulation by the oleaginous diatom Fistulifera solaris as revealed by the genome and transcriptome.</title>
        <authorList>
            <person name="Tanaka T."/>
            <person name="Maeda Y."/>
            <person name="Veluchamy A."/>
            <person name="Tanaka M."/>
            <person name="Abida H."/>
            <person name="Marechal E."/>
            <person name="Bowler C."/>
            <person name="Muto M."/>
            <person name="Sunaga Y."/>
            <person name="Tanaka M."/>
            <person name="Yoshino T."/>
            <person name="Taniguchi T."/>
            <person name="Fukuda Y."/>
            <person name="Nemoto M."/>
            <person name="Matsumoto M."/>
            <person name="Wong P.S."/>
            <person name="Aburatani S."/>
            <person name="Fujibuchi W."/>
        </authorList>
    </citation>
    <scope>NUCLEOTIDE SEQUENCE [LARGE SCALE GENOMIC DNA]</scope>
    <source>
        <strain evidence="2 3">JPCC DA0580</strain>
    </source>
</reference>
<feature type="signal peptide" evidence="1">
    <location>
        <begin position="1"/>
        <end position="28"/>
    </location>
</feature>
<accession>A0A1Z5KLU1</accession>
<evidence type="ECO:0000313" key="2">
    <source>
        <dbReference type="EMBL" id="GAX27249.1"/>
    </source>
</evidence>
<keyword evidence="3" id="KW-1185">Reference proteome</keyword>